<evidence type="ECO:0000256" key="2">
    <source>
        <dbReference type="SAM" id="MobiDB-lite"/>
    </source>
</evidence>
<feature type="domain" description="C2H2-type" evidence="3">
    <location>
        <begin position="77"/>
        <end position="104"/>
    </location>
</feature>
<proteinExistence type="evidence at transcript level"/>
<feature type="region of interest" description="Disordered" evidence="2">
    <location>
        <begin position="189"/>
        <end position="221"/>
    </location>
</feature>
<keyword evidence="1" id="KW-0863">Zinc-finger</keyword>
<dbReference type="PROSITE" id="PS50157">
    <property type="entry name" value="ZINC_FINGER_C2H2_2"/>
    <property type="match status" value="1"/>
</dbReference>
<dbReference type="GO" id="GO:0010090">
    <property type="term" value="P:trichome morphogenesis"/>
    <property type="evidence" value="ECO:0007669"/>
    <property type="project" value="InterPro"/>
</dbReference>
<dbReference type="GO" id="GO:0009739">
    <property type="term" value="P:response to gibberellin"/>
    <property type="evidence" value="ECO:0007669"/>
    <property type="project" value="InterPro"/>
</dbReference>
<sequence length="221" mass="24305">MNERETQDFLNVDSFSQLPFIRRDQKPPTPPIRLFGIDFPPDPSTSSDTNKRRSSTTAVADEIKGSSSDASQAVRKFECNYCFRNFPTSQALGGHQNAHKRERQHAKRAHLAAAAEGHLHGMLGYHRLSLPTPFPPLHQHYNSWSLSAGSSGGVRFYGGLGSVARPINGSPMLGLWRDSAAPALALFNGDEERTSTSSATSQRERQAYNDSKDGVSLDLHL</sequence>
<protein>
    <submittedName>
        <fullName evidence="4">Zinc finger protein 8-like isoform X1</fullName>
    </submittedName>
</protein>
<dbReference type="SUPFAM" id="SSF57667">
    <property type="entry name" value="beta-beta-alpha zinc fingers"/>
    <property type="match status" value="1"/>
</dbReference>
<dbReference type="Gene3D" id="3.30.160.60">
    <property type="entry name" value="Classic Zinc Finger"/>
    <property type="match status" value="1"/>
</dbReference>
<dbReference type="AlphaFoldDB" id="A0A5B9MTR4"/>
<accession>A0A5B9MTR4</accession>
<dbReference type="EMBL" id="MK470668">
    <property type="protein sequence ID" value="QEG03145.1"/>
    <property type="molecule type" value="mRNA"/>
</dbReference>
<evidence type="ECO:0000256" key="1">
    <source>
        <dbReference type="PROSITE-ProRule" id="PRU00042"/>
    </source>
</evidence>
<dbReference type="InterPro" id="IPR036236">
    <property type="entry name" value="Znf_C2H2_sf"/>
</dbReference>
<dbReference type="PANTHER" id="PTHR46547">
    <property type="entry name" value="ZINC FINGER PROTEIN GIS"/>
    <property type="match status" value="1"/>
</dbReference>
<dbReference type="PANTHER" id="PTHR46547:SF7">
    <property type="entry name" value="ZINC FINGER PROTEIN GIS"/>
    <property type="match status" value="1"/>
</dbReference>
<reference evidence="4" key="1">
    <citation type="journal article" date="2015" name="PLoS ONE">
        <title>Digital Gene Expression Analysis Based on De Novo Transcriptome Assembly Reveals New Genes Associated with Floral Organ Differentiation of the Orchid Plant Cymbidium ensifolium.</title>
        <authorList>
            <person name="Yang F."/>
            <person name="Zhu G."/>
        </authorList>
    </citation>
    <scope>NUCLEOTIDE SEQUENCE</scope>
</reference>
<organism evidence="4">
    <name type="scientific">Cymbidium ensifolium</name>
    <name type="common">Orchid</name>
    <name type="synonym">Epidendrum ensifolium</name>
    <dbReference type="NCBI Taxonomy" id="78740"/>
    <lineage>
        <taxon>Eukaryota</taxon>
        <taxon>Viridiplantae</taxon>
        <taxon>Streptophyta</taxon>
        <taxon>Embryophyta</taxon>
        <taxon>Tracheophyta</taxon>
        <taxon>Spermatophyta</taxon>
        <taxon>Magnoliopsida</taxon>
        <taxon>Liliopsida</taxon>
        <taxon>Asparagales</taxon>
        <taxon>Orchidaceae</taxon>
        <taxon>Epidendroideae</taxon>
        <taxon>Cymbidieae</taxon>
        <taxon>Cymbidiinae</taxon>
        <taxon>Cymbidium</taxon>
    </lineage>
</organism>
<evidence type="ECO:0000259" key="3">
    <source>
        <dbReference type="PROSITE" id="PS50157"/>
    </source>
</evidence>
<feature type="region of interest" description="Disordered" evidence="2">
    <location>
        <begin position="16"/>
        <end position="67"/>
    </location>
</feature>
<keyword evidence="1" id="KW-0862">Zinc</keyword>
<keyword evidence="1" id="KW-0479">Metal-binding</keyword>
<dbReference type="GO" id="GO:0008270">
    <property type="term" value="F:zinc ion binding"/>
    <property type="evidence" value="ECO:0007669"/>
    <property type="project" value="UniProtKB-KW"/>
</dbReference>
<dbReference type="PROSITE" id="PS00028">
    <property type="entry name" value="ZINC_FINGER_C2H2_1"/>
    <property type="match status" value="1"/>
</dbReference>
<name>A0A5B9MTR4_CYMEN</name>
<dbReference type="InterPro" id="IPR044291">
    <property type="entry name" value="GIS/GIS2/ZFP8"/>
</dbReference>
<dbReference type="GO" id="GO:0003700">
    <property type="term" value="F:DNA-binding transcription factor activity"/>
    <property type="evidence" value="ECO:0007669"/>
    <property type="project" value="InterPro"/>
</dbReference>
<feature type="compositionally biased region" description="Basic and acidic residues" evidence="2">
    <location>
        <begin position="202"/>
        <end position="221"/>
    </location>
</feature>
<evidence type="ECO:0000313" key="4">
    <source>
        <dbReference type="EMBL" id="QEG03145.1"/>
    </source>
</evidence>
<dbReference type="Pfam" id="PF13912">
    <property type="entry name" value="zf-C2H2_6"/>
    <property type="match status" value="1"/>
</dbReference>
<dbReference type="InterPro" id="IPR013087">
    <property type="entry name" value="Znf_C2H2_type"/>
</dbReference>